<protein>
    <submittedName>
        <fullName evidence="2">Uncharacterized protein</fullName>
    </submittedName>
</protein>
<keyword evidence="1" id="KW-0812">Transmembrane</keyword>
<evidence type="ECO:0000313" key="2">
    <source>
        <dbReference type="EMBL" id="CBY37608.1"/>
    </source>
</evidence>
<dbReference type="EMBL" id="FN655017">
    <property type="protein sequence ID" value="CBY37608.1"/>
    <property type="molecule type" value="Genomic_DNA"/>
</dbReference>
<reference evidence="2" key="1">
    <citation type="journal article" date="2010" name="Science">
        <title>Plasticity of animal genome architecture unmasked by rapid evolution of a pelagic tunicate.</title>
        <authorList>
            <person name="Denoeud F."/>
            <person name="Henriet S."/>
            <person name="Mungpakdee S."/>
            <person name="Aury J.M."/>
            <person name="Da Silva C."/>
            <person name="Brinkmann H."/>
            <person name="Mikhaleva J."/>
            <person name="Olsen L.C."/>
            <person name="Jubin C."/>
            <person name="Canestro C."/>
            <person name="Bouquet J.M."/>
            <person name="Danks G."/>
            <person name="Poulain J."/>
            <person name="Campsteijn C."/>
            <person name="Adamski M."/>
            <person name="Cross I."/>
            <person name="Yadetie F."/>
            <person name="Muffato M."/>
            <person name="Louis A."/>
            <person name="Butcher S."/>
            <person name="Tsagkogeorga G."/>
            <person name="Konrad A."/>
            <person name="Singh S."/>
            <person name="Jensen M.F."/>
            <person name="Cong E.H."/>
            <person name="Eikeseth-Otteraa H."/>
            <person name="Noel B."/>
            <person name="Anthouard V."/>
            <person name="Porcel B.M."/>
            <person name="Kachouri-Lafond R."/>
            <person name="Nishino A."/>
            <person name="Ugolini M."/>
            <person name="Chourrout P."/>
            <person name="Nishida H."/>
            <person name="Aasland R."/>
            <person name="Huzurbazar S."/>
            <person name="Westhof E."/>
            <person name="Delsuc F."/>
            <person name="Lehrach H."/>
            <person name="Reinhardt R."/>
            <person name="Weissenbach J."/>
            <person name="Roy S.W."/>
            <person name="Artiguenave F."/>
            <person name="Postlethwait J.H."/>
            <person name="Manak J.R."/>
            <person name="Thompson E.M."/>
            <person name="Jaillon O."/>
            <person name="Du Pasquier L."/>
            <person name="Boudinot P."/>
            <person name="Liberles D.A."/>
            <person name="Volff J.N."/>
            <person name="Philippe H."/>
            <person name="Lenhard B."/>
            <person name="Roest Crollius H."/>
            <person name="Wincker P."/>
            <person name="Chourrout D."/>
        </authorList>
    </citation>
    <scope>NUCLEOTIDE SEQUENCE [LARGE SCALE GENOMIC DNA]</scope>
</reference>
<gene>
    <name evidence="2" type="ORF">GSOID_T00031079001</name>
</gene>
<sequence length="213" mass="24468">MKWYRDWCSSNDHSRARFLSQTINKNMTRESFFHDEENQYPKIGEFHSSQWDRMKPHNSYDTLRSQNLRVPKRTLSSVSSTTRISRSSAQRKQRREISDNMALLMAKTNTNLILSWIALVLCFPFGIPALVLAYSVRKLALKVRDDHYNFENLQEILLKCKKRANCARGLSIAGIVVSTLAAFAILIWWIVTNTNVQPADPADGSPFPSPFEG</sequence>
<proteinExistence type="predicted"/>
<evidence type="ECO:0000256" key="1">
    <source>
        <dbReference type="SAM" id="Phobius"/>
    </source>
</evidence>
<dbReference type="Proteomes" id="UP000011014">
    <property type="component" value="Unassembled WGS sequence"/>
</dbReference>
<keyword evidence="1" id="KW-0472">Membrane</keyword>
<name>E4YQ62_OIKDI</name>
<dbReference type="AlphaFoldDB" id="E4YQ62"/>
<feature type="transmembrane region" description="Helical" evidence="1">
    <location>
        <begin position="169"/>
        <end position="191"/>
    </location>
</feature>
<organism evidence="2">
    <name type="scientific">Oikopleura dioica</name>
    <name type="common">Tunicate</name>
    <dbReference type="NCBI Taxonomy" id="34765"/>
    <lineage>
        <taxon>Eukaryota</taxon>
        <taxon>Metazoa</taxon>
        <taxon>Chordata</taxon>
        <taxon>Tunicata</taxon>
        <taxon>Appendicularia</taxon>
        <taxon>Copelata</taxon>
        <taxon>Oikopleuridae</taxon>
        <taxon>Oikopleura</taxon>
    </lineage>
</organism>
<accession>E4YQ62</accession>
<feature type="transmembrane region" description="Helical" evidence="1">
    <location>
        <begin position="113"/>
        <end position="134"/>
    </location>
</feature>
<keyword evidence="1" id="KW-1133">Transmembrane helix</keyword>